<evidence type="ECO:0000313" key="2">
    <source>
        <dbReference type="EMBL" id="SFA59210.1"/>
    </source>
</evidence>
<reference evidence="1 3" key="2">
    <citation type="submission" date="2014-10" db="EMBL/GenBank/DDBJ databases">
        <title>Paracoccus sanguinis sp. nov., isolated from clinical specimens of New York State patients.</title>
        <authorList>
            <person name="Mingle L.A."/>
            <person name="Cole J.A."/>
            <person name="Lapierre P."/>
            <person name="Musser K.A."/>
        </authorList>
    </citation>
    <scope>NUCLEOTIDE SEQUENCE [LARGE SCALE GENOMIC DNA]</scope>
    <source>
        <strain evidence="1 3">JCM 14014</strain>
    </source>
</reference>
<accession>A0A099EZ29</accession>
<dbReference type="Gene3D" id="1.20.1260.10">
    <property type="match status" value="1"/>
</dbReference>
<dbReference type="RefSeq" id="WP_074948159.1">
    <property type="nucleotide sequence ID" value="NZ_FOJO01000023.1"/>
</dbReference>
<dbReference type="AlphaFoldDB" id="A0A099EZ29"/>
<dbReference type="InterPro" id="IPR012347">
    <property type="entry name" value="Ferritin-like"/>
</dbReference>
<organism evidence="1 3">
    <name type="scientific">Paracoccus halophilus</name>
    <dbReference type="NCBI Taxonomy" id="376733"/>
    <lineage>
        <taxon>Bacteria</taxon>
        <taxon>Pseudomonadati</taxon>
        <taxon>Pseudomonadota</taxon>
        <taxon>Alphaproteobacteria</taxon>
        <taxon>Rhodobacterales</taxon>
        <taxon>Paracoccaceae</taxon>
        <taxon>Paracoccus</taxon>
    </lineage>
</organism>
<keyword evidence="3" id="KW-1185">Reference proteome</keyword>
<dbReference type="EMBL" id="JRKN01000025">
    <property type="protein sequence ID" value="KGJ03172.1"/>
    <property type="molecule type" value="Genomic_DNA"/>
</dbReference>
<protein>
    <submittedName>
        <fullName evidence="1">Uncharacterized protein</fullName>
    </submittedName>
</protein>
<evidence type="ECO:0000313" key="3">
    <source>
        <dbReference type="Proteomes" id="UP000029846"/>
    </source>
</evidence>
<name>A0A099EZ29_9RHOB</name>
<dbReference type="Proteomes" id="UP000029846">
    <property type="component" value="Unassembled WGS sequence"/>
</dbReference>
<reference evidence="2 4" key="3">
    <citation type="submission" date="2016-10" db="EMBL/GenBank/DDBJ databases">
        <authorList>
            <person name="de Groot N.N."/>
        </authorList>
    </citation>
    <scope>NUCLEOTIDE SEQUENCE [LARGE SCALE GENOMIC DNA]</scope>
    <source>
        <strain evidence="2 4">CGMCC 1.6117</strain>
    </source>
</reference>
<proteinExistence type="predicted"/>
<evidence type="ECO:0000313" key="1">
    <source>
        <dbReference type="EMBL" id="KGJ03172.1"/>
    </source>
</evidence>
<reference evidence="1 3" key="1">
    <citation type="submission" date="2014-09" db="EMBL/GenBank/DDBJ databases">
        <authorList>
            <person name="McGinnis J.M."/>
            <person name="Wolfgang W.J."/>
        </authorList>
    </citation>
    <scope>NUCLEOTIDE SEQUENCE [LARGE SCALE GENOMIC DNA]</scope>
    <source>
        <strain evidence="1 3">JCM 14014</strain>
    </source>
</reference>
<dbReference type="Proteomes" id="UP000182312">
    <property type="component" value="Unassembled WGS sequence"/>
</dbReference>
<evidence type="ECO:0000313" key="4">
    <source>
        <dbReference type="Proteomes" id="UP000182312"/>
    </source>
</evidence>
<sequence>MAEPSRPGRRLVALGLLAVGIGAAAAGIRVLDPRPRNDRLRARLITAAAGLDLPDLATMGGDGACATFLAACLETATALASAALADLSDPTVRDFAQRVATTSDTRVAALRQTGASAGPDPFYEAIRTRTRADLGTAIAIKTLPDRIFVFSLQAVYGGAVAAAGHATESASAPALIEAAEEVLLVKKSAIASMTRWLTFNGHH</sequence>
<dbReference type="EMBL" id="FOJO01000023">
    <property type="protein sequence ID" value="SFA59210.1"/>
    <property type="molecule type" value="Genomic_DNA"/>
</dbReference>
<gene>
    <name evidence="1" type="ORF">IT41_15205</name>
    <name evidence="2" type="ORF">SAMN04487972_12339</name>
</gene>
<dbReference type="STRING" id="376733.SAMN04487972_12339"/>